<protein>
    <submittedName>
        <fullName evidence="6">ABC-type sugar transport system, periplasmic component</fullName>
    </submittedName>
</protein>
<evidence type="ECO:0000313" key="6">
    <source>
        <dbReference type="EMBL" id="EPX87435.1"/>
    </source>
</evidence>
<dbReference type="HOGENOM" id="CLU_037628_3_3_5"/>
<keyword evidence="6" id="KW-0762">Sugar transport</keyword>
<name>S9SBD3_9RHOB</name>
<dbReference type="OrthoDB" id="9804917at2"/>
<feature type="chain" id="PRO_5004569435" evidence="4">
    <location>
        <begin position="27"/>
        <end position="325"/>
    </location>
</feature>
<dbReference type="EMBL" id="AOLV01000007">
    <property type="protein sequence ID" value="EPX87435.1"/>
    <property type="molecule type" value="Genomic_DNA"/>
</dbReference>
<evidence type="ECO:0000259" key="5">
    <source>
        <dbReference type="Pfam" id="PF13407"/>
    </source>
</evidence>
<keyword evidence="6" id="KW-0813">Transport</keyword>
<dbReference type="SUPFAM" id="SSF53822">
    <property type="entry name" value="Periplasmic binding protein-like I"/>
    <property type="match status" value="1"/>
</dbReference>
<dbReference type="GO" id="GO:0030313">
    <property type="term" value="C:cell envelope"/>
    <property type="evidence" value="ECO:0007669"/>
    <property type="project" value="UniProtKB-SubCell"/>
</dbReference>
<dbReference type="AlphaFoldDB" id="S9SBD3"/>
<dbReference type="InterPro" id="IPR028082">
    <property type="entry name" value="Peripla_BP_I"/>
</dbReference>
<feature type="domain" description="Periplasmic binding protein" evidence="5">
    <location>
        <begin position="37"/>
        <end position="285"/>
    </location>
</feature>
<keyword evidence="7" id="KW-1185">Reference proteome</keyword>
<dbReference type="InterPro" id="IPR025997">
    <property type="entry name" value="SBP_2_dom"/>
</dbReference>
<reference evidence="6 7" key="1">
    <citation type="journal article" date="2013" name="Stand. Genomic Sci.">
        <title>Genome sequence of the reddish-pigmented Rubellimicrobium thermophilum type strain (DSM 16684(T)), a member of the Roseobacter clade.</title>
        <authorList>
            <person name="Fiebig A."/>
            <person name="Riedel T."/>
            <person name="Gronow S."/>
            <person name="Petersen J."/>
            <person name="Klenk H.P."/>
            <person name="Goker M."/>
        </authorList>
    </citation>
    <scope>NUCLEOTIDE SEQUENCE [LARGE SCALE GENOMIC DNA]</scope>
    <source>
        <strain evidence="6 7">DSM 16684</strain>
    </source>
</reference>
<evidence type="ECO:0000256" key="1">
    <source>
        <dbReference type="ARBA" id="ARBA00004196"/>
    </source>
</evidence>
<evidence type="ECO:0000256" key="4">
    <source>
        <dbReference type="SAM" id="SignalP"/>
    </source>
</evidence>
<dbReference type="PANTHER" id="PTHR46847:SF1">
    <property type="entry name" value="D-ALLOSE-BINDING PERIPLASMIC PROTEIN-RELATED"/>
    <property type="match status" value="1"/>
</dbReference>
<dbReference type="Pfam" id="PF13407">
    <property type="entry name" value="Peripla_BP_4"/>
    <property type="match status" value="1"/>
</dbReference>
<evidence type="ECO:0000256" key="3">
    <source>
        <dbReference type="ARBA" id="ARBA00022729"/>
    </source>
</evidence>
<accession>S9SBD3</accession>
<organism evidence="6 7">
    <name type="scientific">Rubellimicrobium thermophilum DSM 16684</name>
    <dbReference type="NCBI Taxonomy" id="1123069"/>
    <lineage>
        <taxon>Bacteria</taxon>
        <taxon>Pseudomonadati</taxon>
        <taxon>Pseudomonadota</taxon>
        <taxon>Alphaproteobacteria</taxon>
        <taxon>Rhodobacterales</taxon>
        <taxon>Roseobacteraceae</taxon>
        <taxon>Rubellimicrobium</taxon>
    </lineage>
</organism>
<dbReference type="Proteomes" id="UP000015346">
    <property type="component" value="Unassembled WGS sequence"/>
</dbReference>
<dbReference type="PANTHER" id="PTHR46847">
    <property type="entry name" value="D-ALLOSE-BINDING PERIPLASMIC PROTEIN-RELATED"/>
    <property type="match status" value="1"/>
</dbReference>
<dbReference type="RefSeq" id="WP_021096614.1">
    <property type="nucleotide sequence ID" value="NZ_KE557320.1"/>
</dbReference>
<comment type="subcellular location">
    <subcellularLocation>
        <location evidence="1">Cell envelope</location>
    </subcellularLocation>
</comment>
<dbReference type="Gene3D" id="3.40.50.2300">
    <property type="match status" value="2"/>
</dbReference>
<proteinExistence type="inferred from homology"/>
<sequence length="325" mass="33624">MTRQIRGLIAAAAALMLSGTALPALAQDDSIDLVGLLQNTQDPFWTTIGCGASERAAELGVNLQLFTATTMDAAAVQASFNAAMLTRPDGYFGYSPSVNMFATQYQEMMANGVPVVTNAATEPPAHLRLIWSSPDPSGFIDDLLALIPEAEGKMLVLGGLQGLAPLESRYLPVVEAIAAARPGLTEVERIYSTFDINKATSGVAAALIANPDLRVIIASNGPDGVGAAAAVKAAGLAGQVTIIAFDAVPPQVEALREGTITALIAQPAAEIGAASVDALVEYLRGGHSGPVPVSSEVRGLPQHLLTQANIDSPEAARLVYRPSCE</sequence>
<evidence type="ECO:0000313" key="7">
    <source>
        <dbReference type="Proteomes" id="UP000015346"/>
    </source>
</evidence>
<dbReference type="GO" id="GO:0030246">
    <property type="term" value="F:carbohydrate binding"/>
    <property type="evidence" value="ECO:0007669"/>
    <property type="project" value="UniProtKB-ARBA"/>
</dbReference>
<comment type="caution">
    <text evidence="6">The sequence shown here is derived from an EMBL/GenBank/DDBJ whole genome shotgun (WGS) entry which is preliminary data.</text>
</comment>
<comment type="similarity">
    <text evidence="2">Belongs to the bacterial solute-binding protein 2 family.</text>
</comment>
<feature type="signal peptide" evidence="4">
    <location>
        <begin position="1"/>
        <end position="26"/>
    </location>
</feature>
<dbReference type="STRING" id="1123069.ruthe_00505"/>
<keyword evidence="3 4" id="KW-0732">Signal</keyword>
<gene>
    <name evidence="6" type="ORF">ruthe_00505</name>
</gene>
<evidence type="ECO:0000256" key="2">
    <source>
        <dbReference type="ARBA" id="ARBA00007639"/>
    </source>
</evidence>